<dbReference type="VEuPathDB" id="PlasmoDB:PmUG01_12064200"/>
<dbReference type="Proteomes" id="UP000219799">
    <property type="component" value="Chromosome 12"/>
</dbReference>
<gene>
    <name evidence="2" type="primary">PmlGA01_120057500</name>
    <name evidence="2" type="ORF">PMLGA01_120057500</name>
</gene>
<organism evidence="2 3">
    <name type="scientific">Plasmodium malariae</name>
    <dbReference type="NCBI Taxonomy" id="5858"/>
    <lineage>
        <taxon>Eukaryota</taxon>
        <taxon>Sar</taxon>
        <taxon>Alveolata</taxon>
        <taxon>Apicomplexa</taxon>
        <taxon>Aconoidasida</taxon>
        <taxon>Haemosporida</taxon>
        <taxon>Plasmodiidae</taxon>
        <taxon>Plasmodium</taxon>
        <taxon>Plasmodium (Plasmodium)</taxon>
    </lineage>
</organism>
<proteinExistence type="predicted"/>
<keyword evidence="1" id="KW-0175">Coiled coil</keyword>
<feature type="coiled-coil region" evidence="1">
    <location>
        <begin position="166"/>
        <end position="193"/>
    </location>
</feature>
<dbReference type="EMBL" id="LT594500">
    <property type="protein sequence ID" value="SBT80409.1"/>
    <property type="molecule type" value="Genomic_DNA"/>
</dbReference>
<sequence length="280" mass="33478">MKEKGDCNKKNLSYEKNEEVLETLKNKLYLYNTAILSCKNIGKNVFETLQNLFLEEKENNNRKYEDLSEHIDKMKTYFDEKINSLKDNTHENFEELKYYLDHLNKSSENSTTESNTFKNDFDLVKNDVLKLKKQQEENINLIKSSTRTYFDKIKSVQVHNKSVYMLNVMNTNIENIREELTNYKENNQIENKKKNIEILQLINDENETLNKKMEESLNYLSTHITEVKEHAYHFKEYIENQIKDIKYEKELNKKEIDEKINSICTNQKKLLDDFYPSAAT</sequence>
<evidence type="ECO:0000313" key="2">
    <source>
        <dbReference type="EMBL" id="SBT80409.1"/>
    </source>
</evidence>
<protein>
    <submittedName>
        <fullName evidence="2">Uncharacterized protein</fullName>
    </submittedName>
</protein>
<evidence type="ECO:0000313" key="3">
    <source>
        <dbReference type="Proteomes" id="UP000219799"/>
    </source>
</evidence>
<reference evidence="2 3" key="1">
    <citation type="submission" date="2016-06" db="EMBL/GenBank/DDBJ databases">
        <authorList>
            <consortium name="Pathogen Informatics"/>
        </authorList>
    </citation>
    <scope>NUCLEOTIDE SEQUENCE [LARGE SCALE GENOMIC DNA]</scope>
    <source>
        <strain evidence="2">PmlGA01</strain>
    </source>
</reference>
<evidence type="ECO:0000256" key="1">
    <source>
        <dbReference type="SAM" id="Coils"/>
    </source>
</evidence>
<name>A0A1C3L1K0_PLAMA</name>
<dbReference type="AlphaFoldDB" id="A0A1C3L1K0"/>
<accession>A0A1C3L1K0</accession>